<feature type="domain" description="CN hydrolase" evidence="2">
    <location>
        <begin position="1"/>
        <end position="245"/>
    </location>
</feature>
<name>A0A7H2BJ94_9MICC</name>
<dbReference type="PROSITE" id="PS50263">
    <property type="entry name" value="CN_HYDROLASE"/>
    <property type="match status" value="1"/>
</dbReference>
<organism evidence="3 4">
    <name type="scientific">Rothia amarae</name>
    <dbReference type="NCBI Taxonomy" id="169480"/>
    <lineage>
        <taxon>Bacteria</taxon>
        <taxon>Bacillati</taxon>
        <taxon>Actinomycetota</taxon>
        <taxon>Actinomycetes</taxon>
        <taxon>Micrococcales</taxon>
        <taxon>Micrococcaceae</taxon>
        <taxon>Rothia</taxon>
    </lineage>
</organism>
<dbReference type="CDD" id="cd07581">
    <property type="entry name" value="nitrilase_3"/>
    <property type="match status" value="1"/>
</dbReference>
<dbReference type="PANTHER" id="PTHR23088">
    <property type="entry name" value="NITRILASE-RELATED"/>
    <property type="match status" value="1"/>
</dbReference>
<sequence length="265" mass="28472">MKIALAQIGSGEDVAANLQKVTDFVRESAQKQTDLVVFPEATMSAFGTDIFSAASEHSDHWQKSLANLAQEHGITIVVGEFEPAGERVRNVAGIYSPDGTRDSYAKMHLYDAFGYSESDTVEADEELCTFKVGNVTVGVAICYDIRFPKLFAELSRAGAQVIVVPTSWAAGPTKKQQWQVLTRARALDSNCFVVGVDQANPVVGGPDVETEAPTGVGLSVVADPFGQPLIELGEGEDLKVVRLDLDIIEKAEQAVPVLKNAKLGY</sequence>
<dbReference type="InterPro" id="IPR036526">
    <property type="entry name" value="C-N_Hydrolase_sf"/>
</dbReference>
<protein>
    <submittedName>
        <fullName evidence="3">Carbon-nitrogen hydrolase family protein</fullName>
    </submittedName>
</protein>
<dbReference type="SUPFAM" id="SSF56317">
    <property type="entry name" value="Carbon-nitrogen hydrolase"/>
    <property type="match status" value="1"/>
</dbReference>
<dbReference type="Gene3D" id="3.60.110.10">
    <property type="entry name" value="Carbon-nitrogen hydrolase"/>
    <property type="match status" value="1"/>
</dbReference>
<evidence type="ECO:0000259" key="2">
    <source>
        <dbReference type="PROSITE" id="PS50263"/>
    </source>
</evidence>
<reference evidence="3 4" key="1">
    <citation type="submission" date="2020-09" db="EMBL/GenBank/DDBJ databases">
        <title>Investigation of environmental microbe.</title>
        <authorList>
            <person name="Ou Y."/>
            <person name="Kang Q."/>
        </authorList>
    </citation>
    <scope>NUCLEOTIDE SEQUENCE [LARGE SCALE GENOMIC DNA]</scope>
    <source>
        <strain evidence="3 4">KJZ-9</strain>
    </source>
</reference>
<dbReference type="InterPro" id="IPR001110">
    <property type="entry name" value="UPF0012_CS"/>
</dbReference>
<dbReference type="PROSITE" id="PS01227">
    <property type="entry name" value="UPF0012"/>
    <property type="match status" value="1"/>
</dbReference>
<evidence type="ECO:0000313" key="3">
    <source>
        <dbReference type="EMBL" id="QNV39740.1"/>
    </source>
</evidence>
<proteinExistence type="inferred from homology"/>
<accession>A0A7H2BJ94</accession>
<dbReference type="RefSeq" id="WP_190617313.1">
    <property type="nucleotide sequence ID" value="NZ_CP061538.1"/>
</dbReference>
<keyword evidence="3" id="KW-0378">Hydrolase</keyword>
<dbReference type="KEGG" id="rama:IDM48_10360"/>
<keyword evidence="4" id="KW-1185">Reference proteome</keyword>
<dbReference type="Pfam" id="PF00795">
    <property type="entry name" value="CN_hydrolase"/>
    <property type="match status" value="1"/>
</dbReference>
<evidence type="ECO:0000313" key="4">
    <source>
        <dbReference type="Proteomes" id="UP000516421"/>
    </source>
</evidence>
<dbReference type="InterPro" id="IPR003010">
    <property type="entry name" value="C-N_Hydrolase"/>
</dbReference>
<dbReference type="Proteomes" id="UP000516421">
    <property type="component" value="Chromosome"/>
</dbReference>
<gene>
    <name evidence="3" type="ORF">IDM48_10360</name>
</gene>
<dbReference type="PANTHER" id="PTHR23088:SF27">
    <property type="entry name" value="DEAMINATED GLUTATHIONE AMIDASE"/>
    <property type="match status" value="1"/>
</dbReference>
<dbReference type="GO" id="GO:0016787">
    <property type="term" value="F:hydrolase activity"/>
    <property type="evidence" value="ECO:0007669"/>
    <property type="project" value="UniProtKB-KW"/>
</dbReference>
<comment type="similarity">
    <text evidence="1">Belongs to the carbon-nitrogen hydrolase superfamily. NIT1/NIT2 family.</text>
</comment>
<evidence type="ECO:0000256" key="1">
    <source>
        <dbReference type="ARBA" id="ARBA00010613"/>
    </source>
</evidence>
<dbReference type="EMBL" id="CP061538">
    <property type="protein sequence ID" value="QNV39740.1"/>
    <property type="molecule type" value="Genomic_DNA"/>
</dbReference>
<dbReference type="AlphaFoldDB" id="A0A7H2BJ94"/>